<evidence type="ECO:0000256" key="2">
    <source>
        <dbReference type="SAM" id="MobiDB-lite"/>
    </source>
</evidence>
<dbReference type="SUPFAM" id="SSF52016">
    <property type="entry name" value="LeuD/IlvD-like"/>
    <property type="match status" value="1"/>
</dbReference>
<feature type="region of interest" description="Disordered" evidence="2">
    <location>
        <begin position="1"/>
        <end position="24"/>
    </location>
</feature>
<dbReference type="PANTHER" id="PTHR36577:SF3">
    <property type="entry name" value="DUF521 DOMAIN PROTEIN (AFU_ORTHOLOGUE AFUA_6G00490)"/>
    <property type="match status" value="1"/>
</dbReference>
<dbReference type="Pfam" id="PF01989">
    <property type="entry name" value="AcnX_swivel_put"/>
    <property type="match status" value="1"/>
</dbReference>
<proteinExistence type="predicted"/>
<dbReference type="Gene3D" id="3.50.30.10">
    <property type="entry name" value="Phosphohistidine domain"/>
    <property type="match status" value="1"/>
</dbReference>
<name>A0ABY6FT95_9MICC</name>
<dbReference type="RefSeq" id="WP_263128131.1">
    <property type="nucleotide sequence ID" value="NZ_CP106856.1"/>
</dbReference>
<evidence type="ECO:0000259" key="3">
    <source>
        <dbReference type="Pfam" id="PF01989"/>
    </source>
</evidence>
<protein>
    <submittedName>
        <fullName evidence="4">DUF126 domain-containing protein</fullName>
    </submittedName>
</protein>
<dbReference type="PANTHER" id="PTHR36577">
    <property type="entry name" value="DUF521 DOMAIN PROTEIN (AFU_ORTHOLOGUE AFUA_6G00490)"/>
    <property type="match status" value="1"/>
</dbReference>
<accession>A0ABY6FT95</accession>
<feature type="domain" description="Phosphomevalonate dehydratase small subunit-like" evidence="3">
    <location>
        <begin position="50"/>
        <end position="129"/>
    </location>
</feature>
<sequence>MSIPDQDTAPQAAAAAPGGATESGNHVVLRGRGIVPGKTRGLALVSPATISGWGGIDPATGTIIERRHPLCGVSFAGRVLVFPGAKGSSGWSGFFQSTRLLGAAPAAMVFSKMSTKAVLGAVVTRVPTVSELDEDPVQVIRTGDLVEVDAYSGTVTILQRAAELPGT</sequence>
<gene>
    <name evidence="4" type="ORF">N9A08_01775</name>
</gene>
<evidence type="ECO:0000313" key="5">
    <source>
        <dbReference type="Proteomes" id="UP001063368"/>
    </source>
</evidence>
<dbReference type="Proteomes" id="UP001063368">
    <property type="component" value="Chromosome"/>
</dbReference>
<dbReference type="CDD" id="cd01356">
    <property type="entry name" value="AcnX_swivel"/>
    <property type="match status" value="1"/>
</dbReference>
<feature type="compositionally biased region" description="Low complexity" evidence="2">
    <location>
        <begin position="1"/>
        <end position="20"/>
    </location>
</feature>
<evidence type="ECO:0000256" key="1">
    <source>
        <dbReference type="ARBA" id="ARBA00023239"/>
    </source>
</evidence>
<dbReference type="InterPro" id="IPR002840">
    <property type="entry name" value="PMDh-S-like_dom"/>
</dbReference>
<reference evidence="4" key="1">
    <citation type="submission" date="2022-09" db="EMBL/GenBank/DDBJ databases">
        <authorList>
            <person name="Li D."/>
            <person name="Cheng J."/>
            <person name="Li Y."/>
        </authorList>
    </citation>
    <scope>NUCLEOTIDE SEQUENCE</scope>
    <source>
        <strain evidence="4">DL</strain>
    </source>
</reference>
<keyword evidence="1" id="KW-0456">Lyase</keyword>
<keyword evidence="5" id="KW-1185">Reference proteome</keyword>
<organism evidence="4 5">
    <name type="scientific">Arthrobacter koreensis</name>
    <dbReference type="NCBI Taxonomy" id="199136"/>
    <lineage>
        <taxon>Bacteria</taxon>
        <taxon>Bacillati</taxon>
        <taxon>Actinomycetota</taxon>
        <taxon>Actinomycetes</taxon>
        <taxon>Micrococcales</taxon>
        <taxon>Micrococcaceae</taxon>
        <taxon>Arthrobacter</taxon>
    </lineage>
</organism>
<dbReference type="EMBL" id="CP106856">
    <property type="protein sequence ID" value="UYB36441.1"/>
    <property type="molecule type" value="Genomic_DNA"/>
</dbReference>
<evidence type="ECO:0000313" key="4">
    <source>
        <dbReference type="EMBL" id="UYB36441.1"/>
    </source>
</evidence>